<dbReference type="PROSITE" id="PS50977">
    <property type="entry name" value="HTH_TETR_2"/>
    <property type="match status" value="1"/>
</dbReference>
<sequence length="191" mass="21648">MRDKTDQILNAAIKVFISKGFLQSTTQEIAKEAEVAEVTLYRKFSTKQKLFETVVKKALENEFHAKVMKFAEEPGTKEFFKRILDDRFTALSKNHMLAKTLLAESFMGHLADEINFPVIIFNGLKKGLDIHFAGFENKPDTNLLARQIGGILLGSLTFPPEVPYHKQSIQQKAELLNVQVHALETFIPRGN</sequence>
<evidence type="ECO:0000313" key="4">
    <source>
        <dbReference type="EMBL" id="ASK61619.1"/>
    </source>
</evidence>
<protein>
    <submittedName>
        <fullName evidence="4">TetR family transcriptional regulator</fullName>
    </submittedName>
</protein>
<evidence type="ECO:0000256" key="1">
    <source>
        <dbReference type="ARBA" id="ARBA00023125"/>
    </source>
</evidence>
<proteinExistence type="predicted"/>
<dbReference type="PANTHER" id="PTHR30055">
    <property type="entry name" value="HTH-TYPE TRANSCRIPTIONAL REGULATOR RUTR"/>
    <property type="match status" value="1"/>
</dbReference>
<keyword evidence="1 2" id="KW-0238">DNA-binding</keyword>
<reference evidence="4 5" key="1">
    <citation type="submission" date="2017-07" db="EMBL/GenBank/DDBJ databases">
        <title>Virgibacillus sp. LM2416.</title>
        <authorList>
            <person name="Tak E.J."/>
            <person name="Bae J.-W."/>
        </authorList>
    </citation>
    <scope>NUCLEOTIDE SEQUENCE [LARGE SCALE GENOMIC DNA]</scope>
    <source>
        <strain evidence="4 5">LM2416</strain>
    </source>
</reference>
<dbReference type="Pfam" id="PF00440">
    <property type="entry name" value="TetR_N"/>
    <property type="match status" value="1"/>
</dbReference>
<feature type="DNA-binding region" description="H-T-H motif" evidence="2">
    <location>
        <begin position="25"/>
        <end position="44"/>
    </location>
</feature>
<evidence type="ECO:0000313" key="5">
    <source>
        <dbReference type="Proteomes" id="UP000198312"/>
    </source>
</evidence>
<name>A0A220U0M3_9BACI</name>
<dbReference type="GO" id="GO:0006355">
    <property type="term" value="P:regulation of DNA-templated transcription"/>
    <property type="evidence" value="ECO:0007669"/>
    <property type="project" value="UniProtKB-ARBA"/>
</dbReference>
<gene>
    <name evidence="4" type="ORF">CFK37_05275</name>
</gene>
<dbReference type="GO" id="GO:0003677">
    <property type="term" value="F:DNA binding"/>
    <property type="evidence" value="ECO:0007669"/>
    <property type="project" value="UniProtKB-UniRule"/>
</dbReference>
<keyword evidence="5" id="KW-1185">Reference proteome</keyword>
<dbReference type="Proteomes" id="UP000198312">
    <property type="component" value="Chromosome"/>
</dbReference>
<dbReference type="RefSeq" id="WP_010652061.1">
    <property type="nucleotide sequence ID" value="NZ_CP022315.1"/>
</dbReference>
<dbReference type="OrthoDB" id="277085at2"/>
<dbReference type="AlphaFoldDB" id="A0A220U0M3"/>
<dbReference type="InterPro" id="IPR009057">
    <property type="entry name" value="Homeodomain-like_sf"/>
</dbReference>
<feature type="domain" description="HTH tetR-type" evidence="3">
    <location>
        <begin position="2"/>
        <end position="62"/>
    </location>
</feature>
<dbReference type="SUPFAM" id="SSF46689">
    <property type="entry name" value="Homeodomain-like"/>
    <property type="match status" value="1"/>
</dbReference>
<dbReference type="Gene3D" id="1.10.357.10">
    <property type="entry name" value="Tetracycline Repressor, domain 2"/>
    <property type="match status" value="1"/>
</dbReference>
<organism evidence="4 5">
    <name type="scientific">Virgibacillus phasianinus</name>
    <dbReference type="NCBI Taxonomy" id="2017483"/>
    <lineage>
        <taxon>Bacteria</taxon>
        <taxon>Bacillati</taxon>
        <taxon>Bacillota</taxon>
        <taxon>Bacilli</taxon>
        <taxon>Bacillales</taxon>
        <taxon>Bacillaceae</taxon>
        <taxon>Virgibacillus</taxon>
    </lineage>
</organism>
<dbReference type="InterPro" id="IPR001647">
    <property type="entry name" value="HTH_TetR"/>
</dbReference>
<accession>A0A220U0M3</accession>
<evidence type="ECO:0000259" key="3">
    <source>
        <dbReference type="PROSITE" id="PS50977"/>
    </source>
</evidence>
<dbReference type="KEGG" id="vil:CFK37_05275"/>
<dbReference type="PRINTS" id="PR00455">
    <property type="entry name" value="HTHTETR"/>
</dbReference>
<dbReference type="EMBL" id="CP022315">
    <property type="protein sequence ID" value="ASK61619.1"/>
    <property type="molecule type" value="Genomic_DNA"/>
</dbReference>
<dbReference type="InterPro" id="IPR050109">
    <property type="entry name" value="HTH-type_TetR-like_transc_reg"/>
</dbReference>
<evidence type="ECO:0000256" key="2">
    <source>
        <dbReference type="PROSITE-ProRule" id="PRU00335"/>
    </source>
</evidence>